<dbReference type="GeneID" id="90162228"/>
<evidence type="ECO:0000313" key="2">
    <source>
        <dbReference type="EMBL" id="AFA73586.1"/>
    </source>
</evidence>
<dbReference type="Gene3D" id="1.10.10.10">
    <property type="entry name" value="Winged helix-like DNA-binding domain superfamily/Winged helix DNA-binding domain"/>
    <property type="match status" value="1"/>
</dbReference>
<dbReference type="eggNOG" id="COG2963">
    <property type="taxonomic scope" value="Bacteria"/>
</dbReference>
<keyword evidence="3" id="KW-1185">Reference proteome</keyword>
<gene>
    <name evidence="2" type="ordered locus">GPOL_c25570</name>
</gene>
<dbReference type="STRING" id="1112204.GPOL_c25570"/>
<proteinExistence type="predicted"/>
<feature type="compositionally biased region" description="Basic and acidic residues" evidence="1">
    <location>
        <begin position="1"/>
        <end position="28"/>
    </location>
</feature>
<name>H6N4K4_GORPV</name>
<dbReference type="InterPro" id="IPR036388">
    <property type="entry name" value="WH-like_DNA-bd_sf"/>
</dbReference>
<dbReference type="RefSeq" id="WP_014360173.1">
    <property type="nucleotide sequence ID" value="NC_016906.1"/>
</dbReference>
<dbReference type="Proteomes" id="UP000009154">
    <property type="component" value="Chromosome"/>
</dbReference>
<evidence type="ECO:0000256" key="1">
    <source>
        <dbReference type="SAM" id="MobiDB-lite"/>
    </source>
</evidence>
<dbReference type="AlphaFoldDB" id="H6N4K4"/>
<organism evidence="2 3">
    <name type="scientific">Gordonia polyisoprenivorans (strain DSM 44266 / VH2)</name>
    <dbReference type="NCBI Taxonomy" id="1112204"/>
    <lineage>
        <taxon>Bacteria</taxon>
        <taxon>Bacillati</taxon>
        <taxon>Actinomycetota</taxon>
        <taxon>Actinomycetes</taxon>
        <taxon>Mycobacteriales</taxon>
        <taxon>Gordoniaceae</taxon>
        <taxon>Gordonia</taxon>
    </lineage>
</organism>
<dbReference type="KEGG" id="gpo:GPOL_c25570"/>
<dbReference type="HOGENOM" id="CLU_2935031_0_0_11"/>
<protein>
    <submittedName>
        <fullName evidence="2">Transposase IS3/IS911 family protein</fullName>
    </submittedName>
</protein>
<evidence type="ECO:0000313" key="3">
    <source>
        <dbReference type="Proteomes" id="UP000009154"/>
    </source>
</evidence>
<reference evidence="2 3" key="1">
    <citation type="journal article" date="2012" name="Appl. Environ. Microbiol.">
        <title>Involvement of two latex-clearing proteins during rubber degradation and insights into the subsequent degradation pathway revealed by the genome sequence of Gordonia polyisoprenivorans strain VH2.</title>
        <authorList>
            <person name="Hiessl S."/>
            <person name="Schuldes J."/>
            <person name="Thurmer A."/>
            <person name="Halbsguth T."/>
            <person name="Broker D."/>
            <person name="Angelov A."/>
            <person name="Liebl W."/>
            <person name="Daniel R."/>
            <person name="Steinbuchel A."/>
        </authorList>
    </citation>
    <scope>NUCLEOTIDE SEQUENCE [LARGE SCALE GENOMIC DNA]</scope>
    <source>
        <strain evidence="3">DSM 44266 / VH2</strain>
    </source>
</reference>
<dbReference type="EMBL" id="CP003119">
    <property type="protein sequence ID" value="AFA73586.1"/>
    <property type="molecule type" value="Genomic_DNA"/>
</dbReference>
<feature type="region of interest" description="Disordered" evidence="1">
    <location>
        <begin position="1"/>
        <end position="32"/>
    </location>
</feature>
<accession>H6N4K4</accession>
<sequence>MAAPRKYSEELKERATRMAVEARRDPESSRGAVKRIADQLGVRPECRLRSKSEQVNPVEK</sequence>